<dbReference type="EMBL" id="QRCT01000050">
    <property type="protein sequence ID" value="RDU22197.1"/>
    <property type="molecule type" value="Genomic_DNA"/>
</dbReference>
<gene>
    <name evidence="1" type="ORF">DWV06_16870</name>
</gene>
<evidence type="ECO:0000313" key="2">
    <source>
        <dbReference type="Proteomes" id="UP000255036"/>
    </source>
</evidence>
<reference evidence="1 2" key="1">
    <citation type="submission" date="2018-07" db="EMBL/GenBank/DDBJ databases">
        <title>Anaerosacharophilus polymeroproducens gen. nov. sp. nov., an anaerobic bacterium isolated from salt field.</title>
        <authorList>
            <person name="Kim W."/>
            <person name="Yang S.-H."/>
            <person name="Oh J."/>
            <person name="Lee J.-H."/>
            <person name="Kwon K.K."/>
        </authorList>
    </citation>
    <scope>NUCLEOTIDE SEQUENCE [LARGE SCALE GENOMIC DNA]</scope>
    <source>
        <strain evidence="1 2">MCWD5</strain>
    </source>
</reference>
<protein>
    <submittedName>
        <fullName evidence="1">Phage terminase small subunit P27 family</fullName>
    </submittedName>
</protein>
<dbReference type="NCBIfam" id="TIGR01558">
    <property type="entry name" value="sm_term_P27"/>
    <property type="match status" value="1"/>
</dbReference>
<dbReference type="OrthoDB" id="1751165at2"/>
<keyword evidence="2" id="KW-1185">Reference proteome</keyword>
<accession>A0A371ARJ9</accession>
<evidence type="ECO:0000313" key="1">
    <source>
        <dbReference type="EMBL" id="RDU22197.1"/>
    </source>
</evidence>
<comment type="caution">
    <text evidence="1">The sequence shown here is derived from an EMBL/GenBank/DDBJ whole genome shotgun (WGS) entry which is preliminary data.</text>
</comment>
<name>A0A371ARJ9_9FIRM</name>
<dbReference type="Proteomes" id="UP000255036">
    <property type="component" value="Unassembled WGS sequence"/>
</dbReference>
<organism evidence="1 2">
    <name type="scientific">Anaerosacchariphilus polymeriproducens</name>
    <dbReference type="NCBI Taxonomy" id="1812858"/>
    <lineage>
        <taxon>Bacteria</taxon>
        <taxon>Bacillati</taxon>
        <taxon>Bacillota</taxon>
        <taxon>Clostridia</taxon>
        <taxon>Lachnospirales</taxon>
        <taxon>Lachnospiraceae</taxon>
        <taxon>Anaerosacchariphilus</taxon>
    </lineage>
</organism>
<dbReference type="RefSeq" id="WP_115483378.1">
    <property type="nucleotide sequence ID" value="NZ_QRCT01000050.1"/>
</dbReference>
<sequence>MAGQRQPVELLQAKGKKHLTKAEIEKRKQKELKIESKEIVVPDYLPESLKQEFHETAKRLSEIELFTDLDVDGLARYLLSKQVYLTYTQKLARASKGEDISLIAKLSTIQDKAYKQCRSAANDLGLSITSRCKLTIPRKEET</sequence>
<dbReference type="Pfam" id="PF05119">
    <property type="entry name" value="Terminase_4"/>
    <property type="match status" value="1"/>
</dbReference>
<dbReference type="AlphaFoldDB" id="A0A371ARJ9"/>
<dbReference type="InterPro" id="IPR006448">
    <property type="entry name" value="Phage_term_ssu_P27"/>
</dbReference>
<proteinExistence type="predicted"/>